<proteinExistence type="predicted"/>
<organism evidence="3 4">
    <name type="scientific">Cladorrhinum samala</name>
    <dbReference type="NCBI Taxonomy" id="585594"/>
    <lineage>
        <taxon>Eukaryota</taxon>
        <taxon>Fungi</taxon>
        <taxon>Dikarya</taxon>
        <taxon>Ascomycota</taxon>
        <taxon>Pezizomycotina</taxon>
        <taxon>Sordariomycetes</taxon>
        <taxon>Sordariomycetidae</taxon>
        <taxon>Sordariales</taxon>
        <taxon>Podosporaceae</taxon>
        <taxon>Cladorrhinum</taxon>
    </lineage>
</organism>
<dbReference type="Proteomes" id="UP001321749">
    <property type="component" value="Unassembled WGS sequence"/>
</dbReference>
<dbReference type="PANTHER" id="PTHR24359:SF37">
    <property type="entry name" value="PROTEIN KINASE DOMAIN-CONTAINING PROTEIN"/>
    <property type="match status" value="1"/>
</dbReference>
<name>A0AAV9I3J4_9PEZI</name>
<evidence type="ECO:0000313" key="3">
    <source>
        <dbReference type="EMBL" id="KAK4466284.1"/>
    </source>
</evidence>
<dbReference type="GO" id="GO:0004674">
    <property type="term" value="F:protein serine/threonine kinase activity"/>
    <property type="evidence" value="ECO:0007669"/>
    <property type="project" value="TreeGrafter"/>
</dbReference>
<dbReference type="AlphaFoldDB" id="A0AAV9I3J4"/>
<feature type="compositionally biased region" description="Low complexity" evidence="1">
    <location>
        <begin position="1"/>
        <end position="12"/>
    </location>
</feature>
<dbReference type="InterPro" id="IPR000719">
    <property type="entry name" value="Prot_kinase_dom"/>
</dbReference>
<accession>A0AAV9I3J4</accession>
<evidence type="ECO:0000256" key="1">
    <source>
        <dbReference type="SAM" id="MobiDB-lite"/>
    </source>
</evidence>
<gene>
    <name evidence="3" type="ORF">QBC42DRAFT_293625</name>
</gene>
<dbReference type="Pfam" id="PF00069">
    <property type="entry name" value="Pkinase"/>
    <property type="match status" value="1"/>
</dbReference>
<evidence type="ECO:0000259" key="2">
    <source>
        <dbReference type="SMART" id="SM00220"/>
    </source>
</evidence>
<dbReference type="Gene3D" id="1.10.510.10">
    <property type="entry name" value="Transferase(Phosphotransferase) domain 1"/>
    <property type="match status" value="2"/>
</dbReference>
<reference evidence="3" key="2">
    <citation type="submission" date="2023-06" db="EMBL/GenBank/DDBJ databases">
        <authorList>
            <consortium name="Lawrence Berkeley National Laboratory"/>
            <person name="Mondo S.J."/>
            <person name="Hensen N."/>
            <person name="Bonometti L."/>
            <person name="Westerberg I."/>
            <person name="Brannstrom I.O."/>
            <person name="Guillou S."/>
            <person name="Cros-Aarteil S."/>
            <person name="Calhoun S."/>
            <person name="Haridas S."/>
            <person name="Kuo A."/>
            <person name="Pangilinan J."/>
            <person name="Riley R."/>
            <person name="Labutti K."/>
            <person name="Andreopoulos B."/>
            <person name="Lipzen A."/>
            <person name="Chen C."/>
            <person name="Yanf M."/>
            <person name="Daum C."/>
            <person name="Ng V."/>
            <person name="Clum A."/>
            <person name="Steindorff A."/>
            <person name="Ohm R."/>
            <person name="Martin F."/>
            <person name="Silar P."/>
            <person name="Natvig D."/>
            <person name="Lalanne C."/>
            <person name="Gautier V."/>
            <person name="Ament-Velasquez S.L."/>
            <person name="Kruys A."/>
            <person name="Hutchinson M.I."/>
            <person name="Powell A.J."/>
            <person name="Barry K."/>
            <person name="Miller A.N."/>
            <person name="Grigoriev I.V."/>
            <person name="Debuchy R."/>
            <person name="Gladieux P."/>
            <person name="Thoren M.H."/>
            <person name="Johannesson H."/>
        </authorList>
    </citation>
    <scope>NUCLEOTIDE SEQUENCE</scope>
    <source>
        <strain evidence="3">PSN324</strain>
    </source>
</reference>
<dbReference type="SUPFAM" id="SSF56112">
    <property type="entry name" value="Protein kinase-like (PK-like)"/>
    <property type="match status" value="1"/>
</dbReference>
<feature type="region of interest" description="Disordered" evidence="1">
    <location>
        <begin position="84"/>
        <end position="109"/>
    </location>
</feature>
<dbReference type="EMBL" id="MU864933">
    <property type="protein sequence ID" value="KAK4466284.1"/>
    <property type="molecule type" value="Genomic_DNA"/>
</dbReference>
<dbReference type="PROSITE" id="PS00108">
    <property type="entry name" value="PROTEIN_KINASE_ST"/>
    <property type="match status" value="1"/>
</dbReference>
<dbReference type="SMART" id="SM00220">
    <property type="entry name" value="S_TKc"/>
    <property type="match status" value="1"/>
</dbReference>
<keyword evidence="4" id="KW-1185">Reference proteome</keyword>
<feature type="region of interest" description="Disordered" evidence="1">
    <location>
        <begin position="1"/>
        <end position="46"/>
    </location>
</feature>
<dbReference type="InterPro" id="IPR008271">
    <property type="entry name" value="Ser/Thr_kinase_AS"/>
</dbReference>
<evidence type="ECO:0000313" key="4">
    <source>
        <dbReference type="Proteomes" id="UP001321749"/>
    </source>
</evidence>
<comment type="caution">
    <text evidence="3">The sequence shown here is derived from an EMBL/GenBank/DDBJ whole genome shotgun (WGS) entry which is preliminary data.</text>
</comment>
<protein>
    <submittedName>
        <fullName evidence="3">Kinase-like domain-containing protein</fullName>
    </submittedName>
</protein>
<dbReference type="InterPro" id="IPR011009">
    <property type="entry name" value="Kinase-like_dom_sf"/>
</dbReference>
<sequence length="812" mass="90342">MDSTDPPRISITPSPPRTAVASEDGELELRHTQSDGEPGTIAKGSGREVAPHGIILVPPCTAGVSVSIDEVQLTPNSAHDLCNEEASNPGSLTVEPSLAGGDDGTHHDSVDLEADLQDRSQIKNVHCPLQNKAERLAPAAAAMIRGSDPRDIVALIPAKPQQSASGITDLGDQMFRRRTDSASTDSATSSVASAPTSLRNKLLNAVETPYSNNTPTTGFVPRAVLHRLVKTDVVEAELLKAEPSIRRLLKTLTFRSSTKEQLQKQIETRAKQICGSTPGGQVQPGHRRVGSHANFSEIQGPPQEKTFRKIFAIILLMGQKKDKIQAFIDDNVSDADLPLAVAETLPNGKRCKRLELRRRKDLNTRLTCFKGWKTADIDRFETWQWAVISPYFGRDEVVTKKIPHYILPRKAILPFQKWEVVDSRGGASEVYKAKIHPEHHGFKERAERDRSSGESGHKNLQADLFAVKCLHAKTTTGKQFKKEVGILEIINKNPHDHLIHLLVTYEQHGRYNLVFPLAKYNLIEYWKLGQQDIPHSDQMTTLWLAEQCQGLASGLQQIHRILRTSSSSFQSASSLVRQSLFPVPETQSPEDQPPLKMLCCRHGDIKPQNILLFADPNERSVGGNGILKIADFGAAEFGEIEAVPQKRLPFTPIYHPPEASDAIIRSRKTVMSTSYDIWGLGCLFLEFATWCFGGWKHVEEFLTARMEPELPIQSGSPVQSSFRTATFFRLSKSTDGQVVAELKDSVNTFVDSLRKRPECTEFFHDFLDMIQKEMLVIDYKDRRTATEIEQELDRLRGKGRADGAYFVPAQVG</sequence>
<keyword evidence="3" id="KW-0418">Kinase</keyword>
<dbReference type="PANTHER" id="PTHR24359">
    <property type="entry name" value="SERINE/THREONINE-PROTEIN KINASE SBK1"/>
    <property type="match status" value="1"/>
</dbReference>
<feature type="domain" description="Protein kinase" evidence="2">
    <location>
        <begin position="418"/>
        <end position="795"/>
    </location>
</feature>
<dbReference type="GO" id="GO:0005524">
    <property type="term" value="F:ATP binding"/>
    <property type="evidence" value="ECO:0007669"/>
    <property type="project" value="InterPro"/>
</dbReference>
<reference evidence="3" key="1">
    <citation type="journal article" date="2023" name="Mol. Phylogenet. Evol.">
        <title>Genome-scale phylogeny and comparative genomics of the fungal order Sordariales.</title>
        <authorList>
            <person name="Hensen N."/>
            <person name="Bonometti L."/>
            <person name="Westerberg I."/>
            <person name="Brannstrom I.O."/>
            <person name="Guillou S."/>
            <person name="Cros-Aarteil S."/>
            <person name="Calhoun S."/>
            <person name="Haridas S."/>
            <person name="Kuo A."/>
            <person name="Mondo S."/>
            <person name="Pangilinan J."/>
            <person name="Riley R."/>
            <person name="LaButti K."/>
            <person name="Andreopoulos B."/>
            <person name="Lipzen A."/>
            <person name="Chen C."/>
            <person name="Yan M."/>
            <person name="Daum C."/>
            <person name="Ng V."/>
            <person name="Clum A."/>
            <person name="Steindorff A."/>
            <person name="Ohm R.A."/>
            <person name="Martin F."/>
            <person name="Silar P."/>
            <person name="Natvig D.O."/>
            <person name="Lalanne C."/>
            <person name="Gautier V."/>
            <person name="Ament-Velasquez S.L."/>
            <person name="Kruys A."/>
            <person name="Hutchinson M.I."/>
            <person name="Powell A.J."/>
            <person name="Barry K."/>
            <person name="Miller A.N."/>
            <person name="Grigoriev I.V."/>
            <person name="Debuchy R."/>
            <person name="Gladieux P."/>
            <person name="Hiltunen Thoren M."/>
            <person name="Johannesson H."/>
        </authorList>
    </citation>
    <scope>NUCLEOTIDE SEQUENCE</scope>
    <source>
        <strain evidence="3">PSN324</strain>
    </source>
</reference>
<keyword evidence="3" id="KW-0808">Transferase</keyword>